<comment type="caution">
    <text evidence="4">The sequence shown here is derived from an EMBL/GenBank/DDBJ whole genome shotgun (WGS) entry which is preliminary data.</text>
</comment>
<dbReference type="Proteomes" id="UP000315689">
    <property type="component" value="Unassembled WGS sequence"/>
</dbReference>
<accession>A0A554LK49</accession>
<feature type="domain" description="SHSP" evidence="3">
    <location>
        <begin position="14"/>
        <end position="129"/>
    </location>
</feature>
<dbReference type="InterPro" id="IPR031107">
    <property type="entry name" value="Small_HSP"/>
</dbReference>
<comment type="similarity">
    <text evidence="1 2">Belongs to the small heat shock protein (HSP20) family.</text>
</comment>
<dbReference type="CDD" id="cd06464">
    <property type="entry name" value="ACD_sHsps-like"/>
    <property type="match status" value="1"/>
</dbReference>
<gene>
    <name evidence="4" type="ORF">CEN89_145</name>
</gene>
<sequence>MKKNTLAKKDWLDETEEDFEGQLSVDVYQTEDDVVVKAPMAGVKPDNLDISITDEVITIKGSRQEEQEIHKENYFSQECYWGSFSRSYLLPVAVDPDSAQANLKNGILTVKIPKQSKTRARSIKVVSAEE</sequence>
<dbReference type="PROSITE" id="PS01031">
    <property type="entry name" value="SHSP"/>
    <property type="match status" value="1"/>
</dbReference>
<reference evidence="4 5" key="1">
    <citation type="submission" date="2017-07" db="EMBL/GenBank/DDBJ databases">
        <title>Mechanisms for carbon and nitrogen cycling indicate functional differentiation within the Candidate Phyla Radiation.</title>
        <authorList>
            <person name="Danczak R.E."/>
            <person name="Johnston M.D."/>
            <person name="Kenah C."/>
            <person name="Slattery M."/>
            <person name="Wrighton K.C."/>
            <person name="Wilkins M.J."/>
        </authorList>
    </citation>
    <scope>NUCLEOTIDE SEQUENCE [LARGE SCALE GENOMIC DNA]</scope>
    <source>
        <strain evidence="4">Licking1014_7</strain>
    </source>
</reference>
<proteinExistence type="inferred from homology"/>
<dbReference type="InterPro" id="IPR002068">
    <property type="entry name" value="A-crystallin/Hsp20_dom"/>
</dbReference>
<dbReference type="AlphaFoldDB" id="A0A554LK49"/>
<evidence type="ECO:0000259" key="3">
    <source>
        <dbReference type="PROSITE" id="PS01031"/>
    </source>
</evidence>
<dbReference type="Gene3D" id="2.60.40.790">
    <property type="match status" value="1"/>
</dbReference>
<evidence type="ECO:0000313" key="4">
    <source>
        <dbReference type="EMBL" id="TSC93241.1"/>
    </source>
</evidence>
<dbReference type="InterPro" id="IPR008978">
    <property type="entry name" value="HSP20-like_chaperone"/>
</dbReference>
<organism evidence="4 5">
    <name type="scientific">Candidatus Berkelbacteria bacterium Licking1014_7</name>
    <dbReference type="NCBI Taxonomy" id="2017147"/>
    <lineage>
        <taxon>Bacteria</taxon>
        <taxon>Candidatus Berkelbacteria</taxon>
    </lineage>
</organism>
<dbReference type="Pfam" id="PF00011">
    <property type="entry name" value="HSP20"/>
    <property type="match status" value="1"/>
</dbReference>
<name>A0A554LK49_9BACT</name>
<evidence type="ECO:0000256" key="1">
    <source>
        <dbReference type="PROSITE-ProRule" id="PRU00285"/>
    </source>
</evidence>
<dbReference type="SUPFAM" id="SSF49764">
    <property type="entry name" value="HSP20-like chaperones"/>
    <property type="match status" value="1"/>
</dbReference>
<dbReference type="PANTHER" id="PTHR11527">
    <property type="entry name" value="HEAT-SHOCK PROTEIN 20 FAMILY MEMBER"/>
    <property type="match status" value="1"/>
</dbReference>
<evidence type="ECO:0000256" key="2">
    <source>
        <dbReference type="RuleBase" id="RU003616"/>
    </source>
</evidence>
<protein>
    <recommendedName>
        <fullName evidence="3">SHSP domain-containing protein</fullName>
    </recommendedName>
</protein>
<dbReference type="EMBL" id="VMGK01000004">
    <property type="protein sequence ID" value="TSC93241.1"/>
    <property type="molecule type" value="Genomic_DNA"/>
</dbReference>
<evidence type="ECO:0000313" key="5">
    <source>
        <dbReference type="Proteomes" id="UP000315689"/>
    </source>
</evidence>